<dbReference type="Proteomes" id="UP001311232">
    <property type="component" value="Unassembled WGS sequence"/>
</dbReference>
<dbReference type="PANTHER" id="PTHR13723">
    <property type="entry name" value="ADAMTS A DISINTEGRIN AND METALLOPROTEASE WITH THROMBOSPONDIN MOTIFS PROTEASE"/>
    <property type="match status" value="1"/>
</dbReference>
<keyword evidence="2" id="KW-0964">Secreted</keyword>
<dbReference type="GO" id="GO:0004222">
    <property type="term" value="F:metalloendopeptidase activity"/>
    <property type="evidence" value="ECO:0007669"/>
    <property type="project" value="InterPro"/>
</dbReference>
<dbReference type="InterPro" id="IPR036383">
    <property type="entry name" value="TSP1_rpt_sf"/>
</dbReference>
<keyword evidence="4" id="KW-0732">Signal</keyword>
<evidence type="ECO:0000256" key="4">
    <source>
        <dbReference type="ARBA" id="ARBA00022729"/>
    </source>
</evidence>
<feature type="compositionally biased region" description="Low complexity" evidence="6">
    <location>
        <begin position="188"/>
        <end position="202"/>
    </location>
</feature>
<name>A0AAV9RWJ0_9TELE</name>
<evidence type="ECO:0000313" key="8">
    <source>
        <dbReference type="EMBL" id="KAK5613433.1"/>
    </source>
</evidence>
<dbReference type="GO" id="GO:0005576">
    <property type="term" value="C:extracellular region"/>
    <property type="evidence" value="ECO:0007669"/>
    <property type="project" value="UniProtKB-SubCell"/>
</dbReference>
<dbReference type="InterPro" id="IPR012314">
    <property type="entry name" value="Pept_M12B_GON-ADAMTSs"/>
</dbReference>
<dbReference type="AlphaFoldDB" id="A0AAV9RWJ0"/>
<keyword evidence="5" id="KW-0677">Repeat</keyword>
<sequence>MESGGGRVVSGGSGFALLSRVFTCGCLCRSGEIRNCLSYGKVGIRETSARDCEMAQCSSSHPVPPGIKVSSTQGHRTQWRFGSWTQCSASCGKGTRMRYVSCRDNQGGVAEETACAHLPKPPAREVCSVVACGQWKVLEWTACSVTCGQGKTTRQVLCISFSDQEVDASECDPDDHPALEQDCAMSQCPSQSSQSRPSPSSPKTITRSNVVHSHSHQWRTGPWGACSSTCAGGFQRRVVVCQDENGYPANSCEDRSRPSEQQSCESGQCPQWVYGNWGECTKPCGGGMKTRLVVCQRPNGEHFNDLSCEIHDKPPDQEQCNTQQCHASPQWSTDPWSSCSASCGRGVKFRKVSCVIGSGRSIPEENCRHSSPKPSRQRRCRGGRCPKWKTGNWGECSASCGDGVQRREVFCQVGDRRSPAETGCVQRSRPASSQSCRVADCPSRYRWREGDWQAWSHSSRWRHYCMDRMPERGKRCSKSCGSGHRRRALQCVDYNRHEVHEMYCVNQIRPPVIESCNTQACELIWITGEWTECSVSCGQGYRQRLVSCSEVHVENDNYEYGHQSLSNCPGTPPESYMPCSLGSCPLPQEWRAGIWGPCSVSCGDGVTARTVQCVSTDGQESNRCSPDAEPETRKVCTNPSCNLPSSCLDIQSTKGPIPDSEHFLSVQGKVLKVYCAGMQTETPQEYITLTTGEEENFSEIFGFRLNDPSQCPANDSRREDCDCRRDYTAAGMTTFSKVRLDLRRMNIITTDWRFAFTHDGQSVPFATAGDCYSLAHCPQGQFKINLSGTGLKVAEDTSWISQGNYAATRIQKSQDGSRVTGICGGYCGKCTPSSGDTLPVIVE</sequence>
<dbReference type="Pfam" id="PF08685">
    <property type="entry name" value="GON"/>
    <property type="match status" value="1"/>
</dbReference>
<dbReference type="EMBL" id="JAHHUM010001214">
    <property type="protein sequence ID" value="KAK5613433.1"/>
    <property type="molecule type" value="Genomic_DNA"/>
</dbReference>
<evidence type="ECO:0000259" key="7">
    <source>
        <dbReference type="PROSITE" id="PS51046"/>
    </source>
</evidence>
<evidence type="ECO:0000256" key="2">
    <source>
        <dbReference type="ARBA" id="ARBA00022525"/>
    </source>
</evidence>
<dbReference type="PROSITE" id="PS51046">
    <property type="entry name" value="GON"/>
    <property type="match status" value="1"/>
</dbReference>
<evidence type="ECO:0000256" key="3">
    <source>
        <dbReference type="ARBA" id="ARBA00022723"/>
    </source>
</evidence>
<evidence type="ECO:0000256" key="5">
    <source>
        <dbReference type="ARBA" id="ARBA00022737"/>
    </source>
</evidence>
<dbReference type="FunFam" id="2.20.100.10:FF:000005">
    <property type="entry name" value="ADAM metallopeptidase with thrombospondin type 1 motif 9"/>
    <property type="match status" value="6"/>
</dbReference>
<dbReference type="SMART" id="SM00209">
    <property type="entry name" value="TSP1"/>
    <property type="match status" value="9"/>
</dbReference>
<dbReference type="InterPro" id="IPR050439">
    <property type="entry name" value="ADAMTS_ADAMTS-like"/>
</dbReference>
<dbReference type="GO" id="GO:0008270">
    <property type="term" value="F:zinc ion binding"/>
    <property type="evidence" value="ECO:0007669"/>
    <property type="project" value="InterPro"/>
</dbReference>
<accession>A0AAV9RWJ0</accession>
<dbReference type="PROSITE" id="PS50092">
    <property type="entry name" value="TSP1"/>
    <property type="match status" value="8"/>
</dbReference>
<evidence type="ECO:0000313" key="9">
    <source>
        <dbReference type="Proteomes" id="UP001311232"/>
    </source>
</evidence>
<comment type="subcellular location">
    <subcellularLocation>
        <location evidence="1">Secreted</location>
    </subcellularLocation>
</comment>
<evidence type="ECO:0000256" key="1">
    <source>
        <dbReference type="ARBA" id="ARBA00004613"/>
    </source>
</evidence>
<dbReference type="GO" id="GO:0030198">
    <property type="term" value="P:extracellular matrix organization"/>
    <property type="evidence" value="ECO:0007669"/>
    <property type="project" value="TreeGrafter"/>
</dbReference>
<protein>
    <recommendedName>
        <fullName evidence="7">GON domain-containing protein</fullName>
    </recommendedName>
</protein>
<organism evidence="8 9">
    <name type="scientific">Crenichthys baileyi</name>
    <name type="common">White River springfish</name>
    <dbReference type="NCBI Taxonomy" id="28760"/>
    <lineage>
        <taxon>Eukaryota</taxon>
        <taxon>Metazoa</taxon>
        <taxon>Chordata</taxon>
        <taxon>Craniata</taxon>
        <taxon>Vertebrata</taxon>
        <taxon>Euteleostomi</taxon>
        <taxon>Actinopterygii</taxon>
        <taxon>Neopterygii</taxon>
        <taxon>Teleostei</taxon>
        <taxon>Neoteleostei</taxon>
        <taxon>Acanthomorphata</taxon>
        <taxon>Ovalentaria</taxon>
        <taxon>Atherinomorphae</taxon>
        <taxon>Cyprinodontiformes</taxon>
        <taxon>Goodeidae</taxon>
        <taxon>Crenichthys</taxon>
    </lineage>
</organism>
<feature type="region of interest" description="Disordered" evidence="6">
    <location>
        <begin position="188"/>
        <end position="220"/>
    </location>
</feature>
<dbReference type="Gene3D" id="2.20.100.10">
    <property type="entry name" value="Thrombospondin type-1 (TSP1) repeat"/>
    <property type="match status" value="8"/>
</dbReference>
<reference evidence="8 9" key="1">
    <citation type="submission" date="2021-06" db="EMBL/GenBank/DDBJ databases">
        <authorList>
            <person name="Palmer J.M."/>
        </authorList>
    </citation>
    <scope>NUCLEOTIDE SEQUENCE [LARGE SCALE GENOMIC DNA]</scope>
    <source>
        <strain evidence="8 9">MEX-2019</strain>
        <tissue evidence="8">Muscle</tissue>
    </source>
</reference>
<dbReference type="PANTHER" id="PTHR13723:SF33">
    <property type="entry name" value="A DISINTEGRIN AND METALLOPROTEINASE WITH THROMBOSPONDIN MOTIFS 9"/>
    <property type="match status" value="1"/>
</dbReference>
<feature type="compositionally biased region" description="Polar residues" evidence="6">
    <location>
        <begin position="203"/>
        <end position="212"/>
    </location>
</feature>
<keyword evidence="9" id="KW-1185">Reference proteome</keyword>
<proteinExistence type="predicted"/>
<dbReference type="GO" id="GO:0006508">
    <property type="term" value="P:proteolysis"/>
    <property type="evidence" value="ECO:0007669"/>
    <property type="project" value="TreeGrafter"/>
</dbReference>
<feature type="domain" description="GON" evidence="7">
    <location>
        <begin position="643"/>
        <end position="843"/>
    </location>
</feature>
<dbReference type="Pfam" id="PF19030">
    <property type="entry name" value="TSP1_ADAMTS"/>
    <property type="match status" value="9"/>
</dbReference>
<dbReference type="InterPro" id="IPR000884">
    <property type="entry name" value="TSP1_rpt"/>
</dbReference>
<evidence type="ECO:0000256" key="6">
    <source>
        <dbReference type="SAM" id="MobiDB-lite"/>
    </source>
</evidence>
<gene>
    <name evidence="8" type="ORF">CRENBAI_021828</name>
</gene>
<dbReference type="GO" id="GO:0031012">
    <property type="term" value="C:extracellular matrix"/>
    <property type="evidence" value="ECO:0007669"/>
    <property type="project" value="TreeGrafter"/>
</dbReference>
<comment type="caution">
    <text evidence="8">The sequence shown here is derived from an EMBL/GenBank/DDBJ whole genome shotgun (WGS) entry which is preliminary data.</text>
</comment>
<dbReference type="SUPFAM" id="SSF82895">
    <property type="entry name" value="TSP-1 type 1 repeat"/>
    <property type="match status" value="8"/>
</dbReference>
<keyword evidence="3" id="KW-0479">Metal-binding</keyword>